<dbReference type="InterPro" id="IPR009060">
    <property type="entry name" value="UBA-like_sf"/>
</dbReference>
<dbReference type="GO" id="GO:0043162">
    <property type="term" value="P:ubiquitin-dependent protein catabolic process via the multivesicular body sorting pathway"/>
    <property type="evidence" value="ECO:0007669"/>
    <property type="project" value="InterPro"/>
</dbReference>
<dbReference type="PANTHER" id="PTHR15960">
    <property type="entry name" value="LD44032P"/>
    <property type="match status" value="1"/>
</dbReference>
<dbReference type="PANTHER" id="PTHR15960:SF5">
    <property type="entry name" value="LD44032P"/>
    <property type="match status" value="1"/>
</dbReference>
<keyword evidence="3" id="KW-1185">Reference proteome</keyword>
<gene>
    <name evidence="2" type="ORF">SI8410_09013352</name>
</gene>
<dbReference type="InterPro" id="IPR042575">
    <property type="entry name" value="UBAP1_C"/>
</dbReference>
<dbReference type="InterPro" id="IPR038870">
    <property type="entry name" value="UBAP1"/>
</dbReference>
<reference evidence="2" key="1">
    <citation type="submission" date="2020-02" db="EMBL/GenBank/DDBJ databases">
        <authorList>
            <person name="Scholz U."/>
            <person name="Mascher M."/>
            <person name="Fiebig A."/>
        </authorList>
    </citation>
    <scope>NUCLEOTIDE SEQUENCE</scope>
</reference>
<dbReference type="Gene3D" id="1.20.120.1920">
    <property type="entry name" value="UBAP1 SOUBA domain"/>
    <property type="match status" value="1"/>
</dbReference>
<proteinExistence type="predicted"/>
<evidence type="ECO:0000313" key="2">
    <source>
        <dbReference type="EMBL" id="CAA7402674.1"/>
    </source>
</evidence>
<protein>
    <submittedName>
        <fullName evidence="2">Uncharacterized protein</fullName>
    </submittedName>
</protein>
<dbReference type="EMBL" id="LR746272">
    <property type="protein sequence ID" value="CAA7402674.1"/>
    <property type="molecule type" value="Genomic_DNA"/>
</dbReference>
<accession>A0A7I8L0D7</accession>
<dbReference type="AlphaFoldDB" id="A0A7I8L0D7"/>
<evidence type="ECO:0000256" key="1">
    <source>
        <dbReference type="SAM" id="MobiDB-lite"/>
    </source>
</evidence>
<dbReference type="GO" id="GO:0000813">
    <property type="term" value="C:ESCRT I complex"/>
    <property type="evidence" value="ECO:0007669"/>
    <property type="project" value="InterPro"/>
</dbReference>
<name>A0A7I8L0D7_SPIIN</name>
<evidence type="ECO:0000313" key="3">
    <source>
        <dbReference type="Proteomes" id="UP000663760"/>
    </source>
</evidence>
<feature type="region of interest" description="Disordered" evidence="1">
    <location>
        <begin position="1"/>
        <end position="34"/>
    </location>
</feature>
<dbReference type="Proteomes" id="UP000663760">
    <property type="component" value="Chromosome 9"/>
</dbReference>
<dbReference type="OrthoDB" id="2018023at2759"/>
<dbReference type="SUPFAM" id="SSF46934">
    <property type="entry name" value="UBA-like"/>
    <property type="match status" value="1"/>
</dbReference>
<organism evidence="2 3">
    <name type="scientific">Spirodela intermedia</name>
    <name type="common">Intermediate duckweed</name>
    <dbReference type="NCBI Taxonomy" id="51605"/>
    <lineage>
        <taxon>Eukaryota</taxon>
        <taxon>Viridiplantae</taxon>
        <taxon>Streptophyta</taxon>
        <taxon>Embryophyta</taxon>
        <taxon>Tracheophyta</taxon>
        <taxon>Spermatophyta</taxon>
        <taxon>Magnoliopsida</taxon>
        <taxon>Liliopsida</taxon>
        <taxon>Araceae</taxon>
        <taxon>Lemnoideae</taxon>
        <taxon>Spirodela</taxon>
    </lineage>
</organism>
<dbReference type="GO" id="GO:0043130">
    <property type="term" value="F:ubiquitin binding"/>
    <property type="evidence" value="ECO:0007669"/>
    <property type="project" value="InterPro"/>
</dbReference>
<dbReference type="CDD" id="cd14316">
    <property type="entry name" value="UBA2_UBAP1_like"/>
    <property type="match status" value="1"/>
</dbReference>
<sequence>MDYDYRNRTGPVNRPAPASSFYPRISPQPGQQVPVPAGRATYPHPAAAPLSGSGTIRVMLKPEYRITPPPQLAPQVTEVPRSHFSFDFDFERRILAEAEKGSQNWSRIVPENQPNFSASASSAAPAGDPAVEKYVAMGLGREAATLAVANFGDDAIKVREFVKGYNLLREMGFASKNVAEALAMYDNDTDQALAHFLNSSS</sequence>